<reference evidence="3 4" key="1">
    <citation type="submission" date="2021-06" db="EMBL/GenBank/DDBJ databases">
        <title>Caerostris extrusa draft genome.</title>
        <authorList>
            <person name="Kono N."/>
            <person name="Arakawa K."/>
        </authorList>
    </citation>
    <scope>NUCLEOTIDE SEQUENCE [LARGE SCALE GENOMIC DNA]</scope>
</reference>
<evidence type="ECO:0000313" key="4">
    <source>
        <dbReference type="Proteomes" id="UP001054945"/>
    </source>
</evidence>
<evidence type="ECO:0000256" key="2">
    <source>
        <dbReference type="SAM" id="SignalP"/>
    </source>
</evidence>
<name>A0AAV4XCP9_CAEEX</name>
<protein>
    <submittedName>
        <fullName evidence="3">Uncharacterized protein</fullName>
    </submittedName>
</protein>
<keyword evidence="4" id="KW-1185">Reference proteome</keyword>
<feature type="compositionally biased region" description="Polar residues" evidence="1">
    <location>
        <begin position="58"/>
        <end position="70"/>
    </location>
</feature>
<evidence type="ECO:0000256" key="1">
    <source>
        <dbReference type="SAM" id="MobiDB-lite"/>
    </source>
</evidence>
<dbReference type="EMBL" id="BPLR01017606">
    <property type="protein sequence ID" value="GIY92962.1"/>
    <property type="molecule type" value="Genomic_DNA"/>
</dbReference>
<gene>
    <name evidence="3" type="ORF">CEXT_627861</name>
</gene>
<keyword evidence="2" id="KW-0732">Signal</keyword>
<dbReference type="AlphaFoldDB" id="A0AAV4XCP9"/>
<organism evidence="3 4">
    <name type="scientific">Caerostris extrusa</name>
    <name type="common">Bark spider</name>
    <name type="synonym">Caerostris bankana</name>
    <dbReference type="NCBI Taxonomy" id="172846"/>
    <lineage>
        <taxon>Eukaryota</taxon>
        <taxon>Metazoa</taxon>
        <taxon>Ecdysozoa</taxon>
        <taxon>Arthropoda</taxon>
        <taxon>Chelicerata</taxon>
        <taxon>Arachnida</taxon>
        <taxon>Araneae</taxon>
        <taxon>Araneomorphae</taxon>
        <taxon>Entelegynae</taxon>
        <taxon>Araneoidea</taxon>
        <taxon>Araneidae</taxon>
        <taxon>Caerostris</taxon>
    </lineage>
</organism>
<feature type="chain" id="PRO_5043999982" evidence="2">
    <location>
        <begin position="24"/>
        <end position="103"/>
    </location>
</feature>
<sequence>MKPILKLTLVWLLAVISFERTMSAILAQEEKSMMPSEFQDSSDDGTLKMPDVLPPISTGIQRNQSRQPSELQRKRATYSKQCSSMPCRASKIMSPLIQIFSHF</sequence>
<dbReference type="Proteomes" id="UP001054945">
    <property type="component" value="Unassembled WGS sequence"/>
</dbReference>
<comment type="caution">
    <text evidence="3">The sequence shown here is derived from an EMBL/GenBank/DDBJ whole genome shotgun (WGS) entry which is preliminary data.</text>
</comment>
<proteinExistence type="predicted"/>
<accession>A0AAV4XCP9</accession>
<feature type="signal peptide" evidence="2">
    <location>
        <begin position="1"/>
        <end position="23"/>
    </location>
</feature>
<evidence type="ECO:0000313" key="3">
    <source>
        <dbReference type="EMBL" id="GIY92962.1"/>
    </source>
</evidence>
<feature type="region of interest" description="Disordered" evidence="1">
    <location>
        <begin position="33"/>
        <end position="77"/>
    </location>
</feature>